<comment type="caution">
    <text evidence="1">The sequence shown here is derived from an EMBL/GenBank/DDBJ whole genome shotgun (WGS) entry which is preliminary data.</text>
</comment>
<sequence>MTIFTHWRYSKVKIHVWTAFRNAIPARVHLEHQGIVIYRLVLYNPIDTVVDVNVISDIVKDCVGPRNDTIYYTSWSAGGELEHETSLAKCVKSVSVSVSVVAAVAVAEHSRSAAEVVVVAAVVQSTSVEVVVMANYGYASCVEENAPAAVAVAGYEGGEVQIRSAFSSRELLVLGKEICDFLALQVLLEEQKWLLALQDYLKLH</sequence>
<dbReference type="AlphaFoldDB" id="A0AA88AYN5"/>
<reference evidence="1" key="1">
    <citation type="submission" date="2023-07" db="EMBL/GenBank/DDBJ databases">
        <title>draft genome sequence of fig (Ficus carica).</title>
        <authorList>
            <person name="Takahashi T."/>
            <person name="Nishimura K."/>
        </authorList>
    </citation>
    <scope>NUCLEOTIDE SEQUENCE</scope>
</reference>
<accession>A0AA88AYN5</accession>
<gene>
    <name evidence="1" type="ORF">TIFTF001_021179</name>
</gene>
<dbReference type="Proteomes" id="UP001187192">
    <property type="component" value="Unassembled WGS sequence"/>
</dbReference>
<keyword evidence="2" id="KW-1185">Reference proteome</keyword>
<organism evidence="1 2">
    <name type="scientific">Ficus carica</name>
    <name type="common">Common fig</name>
    <dbReference type="NCBI Taxonomy" id="3494"/>
    <lineage>
        <taxon>Eukaryota</taxon>
        <taxon>Viridiplantae</taxon>
        <taxon>Streptophyta</taxon>
        <taxon>Embryophyta</taxon>
        <taxon>Tracheophyta</taxon>
        <taxon>Spermatophyta</taxon>
        <taxon>Magnoliopsida</taxon>
        <taxon>eudicotyledons</taxon>
        <taxon>Gunneridae</taxon>
        <taxon>Pentapetalae</taxon>
        <taxon>rosids</taxon>
        <taxon>fabids</taxon>
        <taxon>Rosales</taxon>
        <taxon>Moraceae</taxon>
        <taxon>Ficeae</taxon>
        <taxon>Ficus</taxon>
    </lineage>
</organism>
<evidence type="ECO:0000313" key="2">
    <source>
        <dbReference type="Proteomes" id="UP001187192"/>
    </source>
</evidence>
<dbReference type="EMBL" id="BTGU01000040">
    <property type="protein sequence ID" value="GMN52026.1"/>
    <property type="molecule type" value="Genomic_DNA"/>
</dbReference>
<protein>
    <submittedName>
        <fullName evidence="1">Uncharacterized protein</fullName>
    </submittedName>
</protein>
<name>A0AA88AYN5_FICCA</name>
<evidence type="ECO:0000313" key="1">
    <source>
        <dbReference type="EMBL" id="GMN52026.1"/>
    </source>
</evidence>
<proteinExistence type="predicted"/>